<sequence>MGHTRRLRFAGIMGLGLLATGGMGVSMAQNGLSANLALSDTIFTQQVGGLEGDGFSLFVDHEKNVTDDVAVSRLRIDDAKVSDMCMSAPISIPGLGDKKFQMLVAGDNTKATNLVIGAKDLAGSLTLMKPQIGVDAHQLSKDTTPGAGAIVAEGLQASDQTIHATSIAADKLTAAGGKISIVESEDSEC</sequence>
<dbReference type="Pfam" id="PF19741">
    <property type="entry name" value="DUF6230"/>
    <property type="match status" value="1"/>
</dbReference>
<proteinExistence type="predicted"/>
<protein>
    <recommendedName>
        <fullName evidence="3">Cholesterol esterase</fullName>
    </recommendedName>
</protein>
<dbReference type="InterPro" id="IPR046198">
    <property type="entry name" value="DUF6230"/>
</dbReference>
<dbReference type="EMBL" id="JADKMY010000001">
    <property type="protein sequence ID" value="MBF4553065.1"/>
    <property type="molecule type" value="Genomic_DNA"/>
</dbReference>
<evidence type="ECO:0008006" key="3">
    <source>
        <dbReference type="Google" id="ProtNLM"/>
    </source>
</evidence>
<organism evidence="1 2">
    <name type="scientific">Corynebacterium suicordis DSM 45110</name>
    <dbReference type="NCBI Taxonomy" id="1121369"/>
    <lineage>
        <taxon>Bacteria</taxon>
        <taxon>Bacillati</taxon>
        <taxon>Actinomycetota</taxon>
        <taxon>Actinomycetes</taxon>
        <taxon>Mycobacteriales</taxon>
        <taxon>Corynebacteriaceae</taxon>
        <taxon>Corynebacterium</taxon>
    </lineage>
</organism>
<evidence type="ECO:0000313" key="1">
    <source>
        <dbReference type="EMBL" id="MBF4553065.1"/>
    </source>
</evidence>
<dbReference type="RefSeq" id="WP_194555913.1">
    <property type="nucleotide sequence ID" value="NZ_JADKMY010000001.1"/>
</dbReference>
<comment type="caution">
    <text evidence="1">The sequence shown here is derived from an EMBL/GenBank/DDBJ whole genome shotgun (WGS) entry which is preliminary data.</text>
</comment>
<evidence type="ECO:0000313" key="2">
    <source>
        <dbReference type="Proteomes" id="UP000635902"/>
    </source>
</evidence>
<name>A0ABR9ZI80_9CORY</name>
<gene>
    <name evidence="1" type="ORF">IRY30_03075</name>
</gene>
<accession>A0ABR9ZI80</accession>
<dbReference type="Proteomes" id="UP000635902">
    <property type="component" value="Unassembled WGS sequence"/>
</dbReference>
<reference evidence="1 2" key="1">
    <citation type="submission" date="2020-10" db="EMBL/GenBank/DDBJ databases">
        <title>Novel species in genus Corynebacterium.</title>
        <authorList>
            <person name="Zhang G."/>
        </authorList>
    </citation>
    <scope>NUCLEOTIDE SEQUENCE [LARGE SCALE GENOMIC DNA]</scope>
    <source>
        <strain evidence="1 2">DSM 45110</strain>
    </source>
</reference>
<keyword evidence="2" id="KW-1185">Reference proteome</keyword>